<reference evidence="8 9" key="1">
    <citation type="submission" date="2014-04" db="EMBL/GenBank/DDBJ databases">
        <authorList>
            <consortium name="DOE Joint Genome Institute"/>
            <person name="Kuo A."/>
            <person name="Kohler A."/>
            <person name="Costa M.D."/>
            <person name="Nagy L.G."/>
            <person name="Floudas D."/>
            <person name="Copeland A."/>
            <person name="Barry K.W."/>
            <person name="Cichocki N."/>
            <person name="Veneault-Fourrey C."/>
            <person name="LaButti K."/>
            <person name="Lindquist E.A."/>
            <person name="Lipzen A."/>
            <person name="Lundell T."/>
            <person name="Morin E."/>
            <person name="Murat C."/>
            <person name="Sun H."/>
            <person name="Tunlid A."/>
            <person name="Henrissat B."/>
            <person name="Grigoriev I.V."/>
            <person name="Hibbett D.S."/>
            <person name="Martin F."/>
            <person name="Nordberg H.P."/>
            <person name="Cantor M.N."/>
            <person name="Hua S.X."/>
        </authorList>
    </citation>
    <scope>NUCLEOTIDE SEQUENCE [LARGE SCALE GENOMIC DNA]</scope>
    <source>
        <strain evidence="8 9">441</strain>
    </source>
</reference>
<keyword evidence="6" id="KW-0456">Lyase</keyword>
<sequence>MVSHSQIPSRTVLSFKKLMPVDYATILRQVREARSKGLTVPVLLMSYYNPRLAYGEDQAVQDAREAGANGFIMVDPHRRGFGVPSARNARTLALSASLHRFPHLTSIANSFPYVVSRMGTTESSVKGFVSSELSDIIARNREHNPRTSRRGFLGCNASSLRHRRRWQSHSLPRARQIMFASGREGPKGSSSSDSSTAGVQSSQYHYSVVAGISRPTRMTLLPPRFGQFNSEYIPKAPYDCFIELEEAHKAIWNDLTF</sequence>
<evidence type="ECO:0000256" key="5">
    <source>
        <dbReference type="ARBA" id="ARBA00023141"/>
    </source>
</evidence>
<dbReference type="EC" id="4.2.1.20" evidence="2"/>
<keyword evidence="9" id="KW-1185">Reference proteome</keyword>
<evidence type="ECO:0000313" key="8">
    <source>
        <dbReference type="EMBL" id="KIK19753.1"/>
    </source>
</evidence>
<keyword evidence="5" id="KW-0057">Aromatic amino acid biosynthesis</keyword>
<name>A0A0C9ZIC7_9AGAM</name>
<protein>
    <recommendedName>
        <fullName evidence="2">tryptophan synthase</fullName>
        <ecNumber evidence="2">4.2.1.20</ecNumber>
    </recommendedName>
</protein>
<dbReference type="EMBL" id="KN833779">
    <property type="protein sequence ID" value="KIK19753.1"/>
    <property type="molecule type" value="Genomic_DNA"/>
</dbReference>
<dbReference type="Proteomes" id="UP000054018">
    <property type="component" value="Unassembled WGS sequence"/>
</dbReference>
<dbReference type="GO" id="GO:0004834">
    <property type="term" value="F:tryptophan synthase activity"/>
    <property type="evidence" value="ECO:0007669"/>
    <property type="project" value="UniProtKB-EC"/>
</dbReference>
<dbReference type="SUPFAM" id="SSF51366">
    <property type="entry name" value="Ribulose-phoshate binding barrel"/>
    <property type="match status" value="1"/>
</dbReference>
<dbReference type="Gene3D" id="3.20.20.70">
    <property type="entry name" value="Aldolase class I"/>
    <property type="match status" value="1"/>
</dbReference>
<evidence type="ECO:0000256" key="7">
    <source>
        <dbReference type="ARBA" id="ARBA00049047"/>
    </source>
</evidence>
<gene>
    <name evidence="8" type="ORF">PISMIDRAFT_658731</name>
</gene>
<keyword evidence="4" id="KW-0822">Tryptophan biosynthesis</keyword>
<evidence type="ECO:0000256" key="1">
    <source>
        <dbReference type="ARBA" id="ARBA00004733"/>
    </source>
</evidence>
<evidence type="ECO:0000256" key="3">
    <source>
        <dbReference type="ARBA" id="ARBA00022605"/>
    </source>
</evidence>
<evidence type="ECO:0000313" key="9">
    <source>
        <dbReference type="Proteomes" id="UP000054018"/>
    </source>
</evidence>
<reference evidence="9" key="2">
    <citation type="submission" date="2015-01" db="EMBL/GenBank/DDBJ databases">
        <title>Evolutionary Origins and Diversification of the Mycorrhizal Mutualists.</title>
        <authorList>
            <consortium name="DOE Joint Genome Institute"/>
            <consortium name="Mycorrhizal Genomics Consortium"/>
            <person name="Kohler A."/>
            <person name="Kuo A."/>
            <person name="Nagy L.G."/>
            <person name="Floudas D."/>
            <person name="Copeland A."/>
            <person name="Barry K.W."/>
            <person name="Cichocki N."/>
            <person name="Veneault-Fourrey C."/>
            <person name="LaButti K."/>
            <person name="Lindquist E.A."/>
            <person name="Lipzen A."/>
            <person name="Lundell T."/>
            <person name="Morin E."/>
            <person name="Murat C."/>
            <person name="Riley R."/>
            <person name="Ohm R."/>
            <person name="Sun H."/>
            <person name="Tunlid A."/>
            <person name="Henrissat B."/>
            <person name="Grigoriev I.V."/>
            <person name="Hibbett D.S."/>
            <person name="Martin F."/>
        </authorList>
    </citation>
    <scope>NUCLEOTIDE SEQUENCE [LARGE SCALE GENOMIC DNA]</scope>
    <source>
        <strain evidence="9">441</strain>
    </source>
</reference>
<evidence type="ECO:0000256" key="4">
    <source>
        <dbReference type="ARBA" id="ARBA00022822"/>
    </source>
</evidence>
<comment type="pathway">
    <text evidence="1">Amino-acid biosynthesis; L-tryptophan biosynthesis; L-tryptophan from chorismate: step 5/5.</text>
</comment>
<organism evidence="8 9">
    <name type="scientific">Pisolithus microcarpus 441</name>
    <dbReference type="NCBI Taxonomy" id="765257"/>
    <lineage>
        <taxon>Eukaryota</taxon>
        <taxon>Fungi</taxon>
        <taxon>Dikarya</taxon>
        <taxon>Basidiomycota</taxon>
        <taxon>Agaricomycotina</taxon>
        <taxon>Agaricomycetes</taxon>
        <taxon>Agaricomycetidae</taxon>
        <taxon>Boletales</taxon>
        <taxon>Sclerodermatineae</taxon>
        <taxon>Pisolithaceae</taxon>
        <taxon>Pisolithus</taxon>
    </lineage>
</organism>
<evidence type="ECO:0000256" key="6">
    <source>
        <dbReference type="ARBA" id="ARBA00023239"/>
    </source>
</evidence>
<dbReference type="InterPro" id="IPR013785">
    <property type="entry name" value="Aldolase_TIM"/>
</dbReference>
<dbReference type="STRING" id="765257.A0A0C9ZIC7"/>
<dbReference type="InterPro" id="IPR002028">
    <property type="entry name" value="Trp_synthase_suA"/>
</dbReference>
<dbReference type="Pfam" id="PF00290">
    <property type="entry name" value="Trp_syntA"/>
    <property type="match status" value="1"/>
</dbReference>
<proteinExistence type="predicted"/>
<keyword evidence="3" id="KW-0028">Amino-acid biosynthesis</keyword>
<comment type="catalytic activity">
    <reaction evidence="7">
        <text>(1S,2R)-1-C-(indol-3-yl)glycerol 3-phosphate + L-serine = D-glyceraldehyde 3-phosphate + L-tryptophan + H2O</text>
        <dbReference type="Rhea" id="RHEA:10532"/>
        <dbReference type="ChEBI" id="CHEBI:15377"/>
        <dbReference type="ChEBI" id="CHEBI:33384"/>
        <dbReference type="ChEBI" id="CHEBI:57912"/>
        <dbReference type="ChEBI" id="CHEBI:58866"/>
        <dbReference type="ChEBI" id="CHEBI:59776"/>
        <dbReference type="EC" id="4.2.1.20"/>
    </reaction>
</comment>
<accession>A0A0C9ZIC7</accession>
<dbReference type="UniPathway" id="UPA00035">
    <property type="reaction ID" value="UER00044"/>
</dbReference>
<dbReference type="HOGENOM" id="CLU_1082271_0_0_1"/>
<evidence type="ECO:0000256" key="2">
    <source>
        <dbReference type="ARBA" id="ARBA00012043"/>
    </source>
</evidence>
<dbReference type="AlphaFoldDB" id="A0A0C9ZIC7"/>
<dbReference type="InterPro" id="IPR011060">
    <property type="entry name" value="RibuloseP-bd_barrel"/>
</dbReference>